<sequence>MPVTALTPHSPAELHGTPVILTTAWIQSAQSNLAQMECPQSFGIAEISFQSTCNTGTWCYKWHEDCPKKDWDTVKVHMFGGLQVGLMLAK</sequence>
<protein>
    <submittedName>
        <fullName evidence="1">Uncharacterized protein</fullName>
    </submittedName>
</protein>
<evidence type="ECO:0000313" key="2">
    <source>
        <dbReference type="Proteomes" id="UP001165960"/>
    </source>
</evidence>
<name>A0ACC2TV21_9FUNG</name>
<dbReference type="EMBL" id="QTSX02002151">
    <property type="protein sequence ID" value="KAJ9078345.1"/>
    <property type="molecule type" value="Genomic_DNA"/>
</dbReference>
<organism evidence="1 2">
    <name type="scientific">Entomophthora muscae</name>
    <dbReference type="NCBI Taxonomy" id="34485"/>
    <lineage>
        <taxon>Eukaryota</taxon>
        <taxon>Fungi</taxon>
        <taxon>Fungi incertae sedis</taxon>
        <taxon>Zoopagomycota</taxon>
        <taxon>Entomophthoromycotina</taxon>
        <taxon>Entomophthoromycetes</taxon>
        <taxon>Entomophthorales</taxon>
        <taxon>Entomophthoraceae</taxon>
        <taxon>Entomophthora</taxon>
    </lineage>
</organism>
<reference evidence="1" key="1">
    <citation type="submission" date="2022-04" db="EMBL/GenBank/DDBJ databases">
        <title>Genome of the entomopathogenic fungus Entomophthora muscae.</title>
        <authorList>
            <person name="Elya C."/>
            <person name="Lovett B.R."/>
            <person name="Lee E."/>
            <person name="Macias A.M."/>
            <person name="Hajek A.E."/>
            <person name="De Bivort B.L."/>
            <person name="Kasson M.T."/>
            <person name="De Fine Licht H.H."/>
            <person name="Stajich J.E."/>
        </authorList>
    </citation>
    <scope>NUCLEOTIDE SEQUENCE</scope>
    <source>
        <strain evidence="1">Berkeley</strain>
    </source>
</reference>
<keyword evidence="2" id="KW-1185">Reference proteome</keyword>
<evidence type="ECO:0000313" key="1">
    <source>
        <dbReference type="EMBL" id="KAJ9078345.1"/>
    </source>
</evidence>
<comment type="caution">
    <text evidence="1">The sequence shown here is derived from an EMBL/GenBank/DDBJ whole genome shotgun (WGS) entry which is preliminary data.</text>
</comment>
<accession>A0ACC2TV21</accession>
<dbReference type="Proteomes" id="UP001165960">
    <property type="component" value="Unassembled WGS sequence"/>
</dbReference>
<proteinExistence type="predicted"/>
<gene>
    <name evidence="1" type="ORF">DSO57_1007382</name>
</gene>